<gene>
    <name evidence="1" type="ORF">BPAG_LOCUS7354</name>
</gene>
<dbReference type="WBParaSite" id="BPAG_0000739201-mRNA-1">
    <property type="protein sequence ID" value="BPAG_0000739201-mRNA-1"/>
    <property type="gene ID" value="BPAG_0000739201"/>
</dbReference>
<dbReference type="STRING" id="6280.A0A0N4TGQ4"/>
<reference evidence="3" key="1">
    <citation type="submission" date="2017-02" db="UniProtKB">
        <authorList>
            <consortium name="WormBaseParasite"/>
        </authorList>
    </citation>
    <scope>IDENTIFICATION</scope>
</reference>
<sequence>MTLDTEKDIYEGAYVSVDSSIVPINGNQKVIRGINGANYVRVTRSTIDSKMSHIEWIQNSDIKVYSFIFSFLFQI</sequence>
<dbReference type="Proteomes" id="UP000278627">
    <property type="component" value="Unassembled WGS sequence"/>
</dbReference>
<evidence type="ECO:0000313" key="3">
    <source>
        <dbReference type="WBParaSite" id="BPAG_0000739201-mRNA-1"/>
    </source>
</evidence>
<dbReference type="AlphaFoldDB" id="A0A0N4TGQ4"/>
<name>A0A0N4TGQ4_BRUPA</name>
<proteinExistence type="predicted"/>
<keyword evidence="2" id="KW-1185">Reference proteome</keyword>
<protein>
    <submittedName>
        <fullName evidence="3">Transposase</fullName>
    </submittedName>
</protein>
<evidence type="ECO:0000313" key="2">
    <source>
        <dbReference type="Proteomes" id="UP000278627"/>
    </source>
</evidence>
<reference evidence="1 2" key="2">
    <citation type="submission" date="2018-11" db="EMBL/GenBank/DDBJ databases">
        <authorList>
            <consortium name="Pathogen Informatics"/>
        </authorList>
    </citation>
    <scope>NUCLEOTIDE SEQUENCE [LARGE SCALE GENOMIC DNA]</scope>
</reference>
<organism evidence="3">
    <name type="scientific">Brugia pahangi</name>
    <name type="common">Filarial nematode worm</name>
    <dbReference type="NCBI Taxonomy" id="6280"/>
    <lineage>
        <taxon>Eukaryota</taxon>
        <taxon>Metazoa</taxon>
        <taxon>Ecdysozoa</taxon>
        <taxon>Nematoda</taxon>
        <taxon>Chromadorea</taxon>
        <taxon>Rhabditida</taxon>
        <taxon>Spirurina</taxon>
        <taxon>Spiruromorpha</taxon>
        <taxon>Filarioidea</taxon>
        <taxon>Onchocercidae</taxon>
        <taxon>Brugia</taxon>
    </lineage>
</organism>
<accession>A0A0N4TGQ4</accession>
<dbReference type="EMBL" id="UZAD01008204">
    <property type="protein sequence ID" value="VDN88540.1"/>
    <property type="molecule type" value="Genomic_DNA"/>
</dbReference>
<evidence type="ECO:0000313" key="1">
    <source>
        <dbReference type="EMBL" id="VDN88540.1"/>
    </source>
</evidence>